<dbReference type="Pfam" id="PF00239">
    <property type="entry name" value="Resolvase"/>
    <property type="match status" value="1"/>
</dbReference>
<evidence type="ECO:0000256" key="6">
    <source>
        <dbReference type="PROSITE-ProRule" id="PRU10137"/>
    </source>
</evidence>
<dbReference type="GO" id="GO:0003677">
    <property type="term" value="F:DNA binding"/>
    <property type="evidence" value="ECO:0007669"/>
    <property type="project" value="UniProtKB-KW"/>
</dbReference>
<evidence type="ECO:0000256" key="4">
    <source>
        <dbReference type="ARBA" id="ARBA00023172"/>
    </source>
</evidence>
<dbReference type="PROSITE" id="PS00398">
    <property type="entry name" value="RECOMBINASES_2"/>
    <property type="match status" value="1"/>
</dbReference>
<accession>A0A7W2KKJ3</accession>
<evidence type="ECO:0000313" key="8">
    <source>
        <dbReference type="EMBL" id="MBA6100249.1"/>
    </source>
</evidence>
<evidence type="ECO:0000256" key="2">
    <source>
        <dbReference type="ARBA" id="ARBA00022908"/>
    </source>
</evidence>
<dbReference type="InterPro" id="IPR036162">
    <property type="entry name" value="Resolvase-like_N_sf"/>
</dbReference>
<dbReference type="Pfam" id="PF02796">
    <property type="entry name" value="HTH_7"/>
    <property type="match status" value="1"/>
</dbReference>
<protein>
    <submittedName>
        <fullName evidence="8">Recombinase family protein</fullName>
    </submittedName>
</protein>
<dbReference type="SUPFAM" id="SSF53041">
    <property type="entry name" value="Resolvase-like"/>
    <property type="match status" value="1"/>
</dbReference>
<dbReference type="EMBL" id="JACGCX010000026">
    <property type="protein sequence ID" value="MBA6100249.1"/>
    <property type="molecule type" value="Genomic_DNA"/>
</dbReference>
<dbReference type="GO" id="GO:0000150">
    <property type="term" value="F:DNA strand exchange activity"/>
    <property type="evidence" value="ECO:0007669"/>
    <property type="project" value="InterPro"/>
</dbReference>
<gene>
    <name evidence="8" type="ORF">H4C80_24470</name>
</gene>
<dbReference type="PROSITE" id="PS51736">
    <property type="entry name" value="RECOMBINASES_3"/>
    <property type="match status" value="1"/>
</dbReference>
<dbReference type="InterPro" id="IPR006120">
    <property type="entry name" value="Resolvase_HTH_dom"/>
</dbReference>
<evidence type="ECO:0000259" key="7">
    <source>
        <dbReference type="PROSITE" id="PS51736"/>
    </source>
</evidence>
<comment type="caution">
    <text evidence="8">The sequence shown here is derived from an EMBL/GenBank/DDBJ whole genome shotgun (WGS) entry which is preliminary data.</text>
</comment>
<dbReference type="InterPro" id="IPR006118">
    <property type="entry name" value="Recombinase_CS"/>
</dbReference>
<reference evidence="8 9" key="1">
    <citation type="submission" date="2020-07" db="EMBL/GenBank/DDBJ databases">
        <title>Diversity of carbapenemase encoding genes among Pseudomonas putida group clinical isolates in a tertiary Brazilian hospital.</title>
        <authorList>
            <person name="Alberto-Lei F."/>
            <person name="Nodari C.S."/>
            <person name="Streling A.P."/>
            <person name="Paulino J.T."/>
            <person name="Bessa-Neto F.O."/>
            <person name="Cayo R."/>
            <person name="Gales A.C."/>
        </authorList>
    </citation>
    <scope>NUCLEOTIDE SEQUENCE [LARGE SCALE GENOMIC DNA]</scope>
    <source>
        <strain evidence="8 9">12815</strain>
    </source>
</reference>
<dbReference type="PANTHER" id="PTHR30461:SF25">
    <property type="entry name" value="RESOLVASE-RELATED"/>
    <property type="match status" value="1"/>
</dbReference>
<comment type="similarity">
    <text evidence="1">Belongs to the site-specific recombinase resolvase family.</text>
</comment>
<dbReference type="SMART" id="SM00857">
    <property type="entry name" value="Resolvase"/>
    <property type="match status" value="1"/>
</dbReference>
<evidence type="ECO:0000313" key="9">
    <source>
        <dbReference type="Proteomes" id="UP000545074"/>
    </source>
</evidence>
<organism evidence="8 9">
    <name type="scientific">Pseudomonas juntendi</name>
    <dbReference type="NCBI Taxonomy" id="2666183"/>
    <lineage>
        <taxon>Bacteria</taxon>
        <taxon>Pseudomonadati</taxon>
        <taxon>Pseudomonadota</taxon>
        <taxon>Gammaproteobacteria</taxon>
        <taxon>Pseudomonadales</taxon>
        <taxon>Pseudomonadaceae</taxon>
        <taxon>Pseudomonas</taxon>
    </lineage>
</organism>
<dbReference type="PROSITE" id="PS00397">
    <property type="entry name" value="RECOMBINASES_1"/>
    <property type="match status" value="1"/>
</dbReference>
<dbReference type="PANTHER" id="PTHR30461">
    <property type="entry name" value="DNA-INVERTASE FROM LAMBDOID PROPHAGE"/>
    <property type="match status" value="1"/>
</dbReference>
<feature type="domain" description="Resolvase/invertase-type recombinase catalytic" evidence="7">
    <location>
        <begin position="2"/>
        <end position="150"/>
    </location>
</feature>
<dbReference type="AlphaFoldDB" id="A0A7W2KKJ3"/>
<evidence type="ECO:0000256" key="1">
    <source>
        <dbReference type="ARBA" id="ARBA00009913"/>
    </source>
</evidence>
<name>A0A7W2KKJ3_9PSED</name>
<evidence type="ECO:0000256" key="5">
    <source>
        <dbReference type="PIRSR" id="PIRSR606118-50"/>
    </source>
</evidence>
<keyword evidence="4" id="KW-0233">DNA recombination</keyword>
<keyword evidence="2" id="KW-0229">DNA integration</keyword>
<sequence length="259" mass="28964">MFIRAYLRASTSEQDATRAKQSLIGFAAEQGHKIAAFYIENASGAKLERPQLFRLLDDSHEGDVLLIEGVDRLSRLSQDDWTLLKARIAAKKVTIVSLDLSTSYAALKPTEGMDEFTKGMIAAVNGMLLDILAVVARKDYEDRRRRQAQGIAKGKEEGVYKGRPANRDLHKRVSELLADGKSIRKVAELLKCSTTTVQKVRQLNALEAAHEAFRKEYAILDEKIEQSNMPNGPDLTEADYQSWMDKKEALEKAGQVPQE</sequence>
<evidence type="ECO:0000256" key="3">
    <source>
        <dbReference type="ARBA" id="ARBA00023125"/>
    </source>
</evidence>
<dbReference type="GO" id="GO:0015074">
    <property type="term" value="P:DNA integration"/>
    <property type="evidence" value="ECO:0007669"/>
    <property type="project" value="UniProtKB-KW"/>
</dbReference>
<dbReference type="InterPro" id="IPR050639">
    <property type="entry name" value="SSR_resolvase"/>
</dbReference>
<dbReference type="Proteomes" id="UP000545074">
    <property type="component" value="Unassembled WGS sequence"/>
</dbReference>
<dbReference type="CDD" id="cd03767">
    <property type="entry name" value="SR_Res_par"/>
    <property type="match status" value="1"/>
</dbReference>
<dbReference type="Gene3D" id="3.40.50.1390">
    <property type="entry name" value="Resolvase, N-terminal catalytic domain"/>
    <property type="match status" value="1"/>
</dbReference>
<proteinExistence type="inferred from homology"/>
<dbReference type="InterPro" id="IPR006119">
    <property type="entry name" value="Resolv_N"/>
</dbReference>
<dbReference type="FunFam" id="3.40.50.1390:FF:000010">
    <property type="entry name" value="Recombinase resolvase family"/>
    <property type="match status" value="1"/>
</dbReference>
<feature type="active site" description="O-(5'-phospho-DNA)-serine intermediate" evidence="5 6">
    <location>
        <position position="10"/>
    </location>
</feature>
<keyword evidence="3" id="KW-0238">DNA-binding</keyword>